<gene>
    <name evidence="1" type="ORF">B3C1_12239</name>
</gene>
<dbReference type="OrthoDB" id="5392377at2"/>
<evidence type="ECO:0008006" key="3">
    <source>
        <dbReference type="Google" id="ProtNLM"/>
    </source>
</evidence>
<accession>K2K2L0</accession>
<dbReference type="STRING" id="745411.B3C1_12239"/>
<comment type="caution">
    <text evidence="1">The sequence shown here is derived from an EMBL/GenBank/DDBJ whole genome shotgun (WGS) entry which is preliminary data.</text>
</comment>
<reference evidence="1 2" key="1">
    <citation type="journal article" date="2012" name="J. Bacteriol.">
        <title>Genome Sequence of Gallaecimonas xiamenensis Type Strain 3-C-1.</title>
        <authorList>
            <person name="Lai Q."/>
            <person name="Wang L."/>
            <person name="Wang W."/>
            <person name="Shao Z."/>
        </authorList>
    </citation>
    <scope>NUCLEOTIDE SEQUENCE [LARGE SCALE GENOMIC DNA]</scope>
    <source>
        <strain evidence="1 2">3-C-1</strain>
    </source>
</reference>
<dbReference type="AlphaFoldDB" id="K2K2L0"/>
<dbReference type="NCBIfam" id="TIGR02547">
    <property type="entry name" value="casA_cse1"/>
    <property type="match status" value="1"/>
</dbReference>
<evidence type="ECO:0000313" key="2">
    <source>
        <dbReference type="Proteomes" id="UP000006755"/>
    </source>
</evidence>
<dbReference type="InterPro" id="IPR013381">
    <property type="entry name" value="CRISPR-assoc_prot_Cse1"/>
</dbReference>
<dbReference type="PATRIC" id="fig|745411.4.peg.2410"/>
<dbReference type="EMBL" id="AMRI01000016">
    <property type="protein sequence ID" value="EKE71705.1"/>
    <property type="molecule type" value="Genomic_DNA"/>
</dbReference>
<dbReference type="Proteomes" id="UP000006755">
    <property type="component" value="Unassembled WGS sequence"/>
</dbReference>
<keyword evidence="2" id="KW-1185">Reference proteome</keyword>
<dbReference type="CDD" id="cd09729">
    <property type="entry name" value="Cse1_I-E"/>
    <property type="match status" value="1"/>
</dbReference>
<protein>
    <recommendedName>
        <fullName evidence="3">Cse1 family CRISPR-associated protein</fullName>
    </recommendedName>
</protein>
<evidence type="ECO:0000313" key="1">
    <source>
        <dbReference type="EMBL" id="EKE71705.1"/>
    </source>
</evidence>
<organism evidence="1 2">
    <name type="scientific">Gallaecimonas xiamenensis 3-C-1</name>
    <dbReference type="NCBI Taxonomy" id="745411"/>
    <lineage>
        <taxon>Bacteria</taxon>
        <taxon>Pseudomonadati</taxon>
        <taxon>Pseudomonadota</taxon>
        <taxon>Gammaproteobacteria</taxon>
        <taxon>Enterobacterales</taxon>
        <taxon>Gallaecimonadaceae</taxon>
        <taxon>Gallaecimonas</taxon>
    </lineage>
</organism>
<dbReference type="eggNOG" id="ENOG502Z880">
    <property type="taxonomic scope" value="Bacteria"/>
</dbReference>
<sequence length="528" mass="58435">MNLIEDPWIPAIRADGRQCRIAPWQIAETDNPVVELAAPRADFQGALYQFLIGLLQTATAPEDSEQWSDLYHEPPLADKLASAFGAFAPAFELFSEVGKPAFLQDLTLQEGEAKGIAGLLIDAPGGKTVKDNLDFFIKSGQVEQLCPSCAAQALFTLQTNAPSGGVGHRVGLRGGGPLTTLLKPAGASTLWQKLWLNVLDSSNGLQSANTVLSADIFSWLAPTRVSDKTGQATFPEEVAPLQMYWGMPRRIRLEKQPGFCQCSLCGGETESSVSHFITRNYGTNYDGAWLHPLTPYRIDPKKEQLPLSLKGQKGGLNYRHWLGLVLRDDENGDQAAKVVRDFQATKSALLDAAQPLQLWCFGYDMDNMKARCWYEHTLPVMQLGASQAELVQQWAQVLVNCARESAQLLRQHIKQAWYRRPKDVGGDITFIDAAFYQATTGDFYKALAALARHSQNDTSPPQALYEGWFHTLKRALETQFDQSALNATPEAMDLKRVMAARAALFKNFHSSKQIKQIKPAKRPLKETA</sequence>
<name>K2K2L0_9GAMM</name>
<dbReference type="RefSeq" id="WP_008485163.1">
    <property type="nucleotide sequence ID" value="NZ_AMRI01000016.1"/>
</dbReference>
<proteinExistence type="predicted"/>
<dbReference type="Pfam" id="PF09481">
    <property type="entry name" value="CRISPR_Cse1"/>
    <property type="match status" value="1"/>
</dbReference>